<feature type="region of interest" description="Disordered" evidence="3">
    <location>
        <begin position="77"/>
        <end position="202"/>
    </location>
</feature>
<feature type="region of interest" description="Disordered" evidence="3">
    <location>
        <begin position="221"/>
        <end position="274"/>
    </location>
</feature>
<evidence type="ECO:0000313" key="5">
    <source>
        <dbReference type="Proteomes" id="UP001189122"/>
    </source>
</evidence>
<feature type="compositionally biased region" description="Low complexity" evidence="3">
    <location>
        <begin position="261"/>
        <end position="273"/>
    </location>
</feature>
<dbReference type="EMBL" id="LR743603">
    <property type="protein sequence ID" value="CAA2633095.1"/>
    <property type="molecule type" value="Genomic_DNA"/>
</dbReference>
<dbReference type="SUPFAM" id="SSF53756">
    <property type="entry name" value="UDP-Glycosyltransferase/glycogen phosphorylase"/>
    <property type="match status" value="1"/>
</dbReference>
<dbReference type="PANTHER" id="PTHR48047:SF236">
    <property type="entry name" value="UDP-GLYCOSYLTRANSFERASE 90A1"/>
    <property type="match status" value="1"/>
</dbReference>
<accession>A0A7I8JPY8</accession>
<dbReference type="Pfam" id="PF00201">
    <property type="entry name" value="UDPGT"/>
    <property type="match status" value="1"/>
</dbReference>
<reference evidence="4 5" key="1">
    <citation type="submission" date="2019-12" db="EMBL/GenBank/DDBJ databases">
        <authorList>
            <person name="Scholz U."/>
            <person name="Mascher M."/>
            <person name="Fiebig A."/>
        </authorList>
    </citation>
    <scope>NUCLEOTIDE SEQUENCE</scope>
</reference>
<evidence type="ECO:0000256" key="1">
    <source>
        <dbReference type="ARBA" id="ARBA00009995"/>
    </source>
</evidence>
<evidence type="ECO:0000256" key="2">
    <source>
        <dbReference type="ARBA" id="ARBA00022679"/>
    </source>
</evidence>
<dbReference type="PANTHER" id="PTHR48047">
    <property type="entry name" value="GLYCOSYLTRANSFERASE"/>
    <property type="match status" value="1"/>
</dbReference>
<feature type="compositionally biased region" description="Low complexity" evidence="3">
    <location>
        <begin position="102"/>
        <end position="166"/>
    </location>
</feature>
<evidence type="ECO:0000313" key="4">
    <source>
        <dbReference type="EMBL" id="CAA2633095.1"/>
    </source>
</evidence>
<dbReference type="Proteomes" id="UP001189122">
    <property type="component" value="Unassembled WGS sequence"/>
</dbReference>
<name>A0A7I8JPY8_SPIIN</name>
<feature type="compositionally biased region" description="Pro residues" evidence="3">
    <location>
        <begin position="91"/>
        <end position="101"/>
    </location>
</feature>
<dbReference type="AlphaFoldDB" id="A0A7I8JPY8"/>
<dbReference type="GO" id="GO:0035251">
    <property type="term" value="F:UDP-glucosyltransferase activity"/>
    <property type="evidence" value="ECO:0007669"/>
    <property type="project" value="TreeGrafter"/>
</dbReference>
<feature type="compositionally biased region" description="Low complexity" evidence="3">
    <location>
        <begin position="180"/>
        <end position="199"/>
    </location>
</feature>
<organism evidence="4">
    <name type="scientific">Spirodela intermedia</name>
    <name type="common">Intermediate duckweed</name>
    <dbReference type="NCBI Taxonomy" id="51605"/>
    <lineage>
        <taxon>Eukaryota</taxon>
        <taxon>Viridiplantae</taxon>
        <taxon>Streptophyta</taxon>
        <taxon>Embryophyta</taxon>
        <taxon>Tracheophyta</taxon>
        <taxon>Spermatophyta</taxon>
        <taxon>Magnoliopsida</taxon>
        <taxon>Liliopsida</taxon>
        <taxon>Araceae</taxon>
        <taxon>Lemnoideae</taxon>
        <taxon>Spirodela</taxon>
    </lineage>
</organism>
<dbReference type="InterPro" id="IPR002213">
    <property type="entry name" value="UDP_glucos_trans"/>
</dbReference>
<evidence type="ECO:0000256" key="3">
    <source>
        <dbReference type="SAM" id="MobiDB-lite"/>
    </source>
</evidence>
<gene>
    <name evidence="4" type="ORF">SI7747_16018635</name>
</gene>
<protein>
    <submittedName>
        <fullName evidence="4">Uncharacterized protein</fullName>
    </submittedName>
</protein>
<keyword evidence="2" id="KW-0808">Transferase</keyword>
<dbReference type="Gene3D" id="3.40.50.2000">
    <property type="entry name" value="Glycogen Phosphorylase B"/>
    <property type="match status" value="3"/>
</dbReference>
<dbReference type="EMBL" id="CACRZD030000016">
    <property type="protein sequence ID" value="CAA6672224.1"/>
    <property type="molecule type" value="Genomic_DNA"/>
</dbReference>
<sequence>METAEGRRKEDEHVMIFPFMAKGHMIPLLHLSSALSSSGVAVTFVTTPQNSSFVRQFLPPNPNISLVHLPFPSHPSLPEGCESTDHLPPLISSPPSSPPPSSSVARSAATSAACHSRALSPSASFPTSSSAGPSTSAATSTSPASSSTAWASSPCCSARASSQPRHTSPPPPPERRPSTCREPPSRSSSRMPTCPTRSRVQPGNPILAICDQECGRRRGELGRSRQQLHGDGERLRGASDGPLQDCRRVVGGTALPPLPRSAPAATPARSASRVARRKAPASVVYVCFGTQTHVSPEQLDKVAQGLYMSGHEFLLVARTAGWLPPPPPAASRRQGLIVRGWARQREVLVHRSTGGFVSHCGWNSMLDSLSAGGADSGLADDRRAVAERRFVVGELGAGLRMEPTGLVHRSEICEKVKELMGGSEKGRKARKKAEEMGKLARVAVADGGSSNRCLTRFMEELRLVAN</sequence>
<proteinExistence type="inferred from homology"/>
<feature type="compositionally biased region" description="Basic and acidic residues" evidence="3">
    <location>
        <begin position="221"/>
        <end position="237"/>
    </location>
</feature>
<keyword evidence="5" id="KW-1185">Reference proteome</keyword>
<comment type="similarity">
    <text evidence="1">Belongs to the UDP-glycosyltransferase family.</text>
</comment>